<dbReference type="EMBL" id="OB794216">
    <property type="protein sequence ID" value="CAD7429778.1"/>
    <property type="molecule type" value="Genomic_DNA"/>
</dbReference>
<dbReference type="PANTHER" id="PTHR46953">
    <property type="entry name" value="G-PROTEIN COUPLED RECEPTOR MTH-LIKE 1-RELATED"/>
    <property type="match status" value="1"/>
</dbReference>
<proteinExistence type="predicted"/>
<gene>
    <name evidence="2" type="ORF">TMSB3V08_LOCUS6554</name>
</gene>
<evidence type="ECO:0008006" key="3">
    <source>
        <dbReference type="Google" id="ProtNLM"/>
    </source>
</evidence>
<feature type="transmembrane region" description="Helical" evidence="1">
    <location>
        <begin position="294"/>
        <end position="312"/>
    </location>
</feature>
<feature type="transmembrane region" description="Helical" evidence="1">
    <location>
        <begin position="333"/>
        <end position="354"/>
    </location>
</feature>
<name>A0A7R9HPI8_9NEOP</name>
<feature type="transmembrane region" description="Helical" evidence="1">
    <location>
        <begin position="445"/>
        <end position="468"/>
    </location>
</feature>
<feature type="transmembrane region" description="Helical" evidence="1">
    <location>
        <begin position="417"/>
        <end position="439"/>
    </location>
</feature>
<organism evidence="2">
    <name type="scientific">Timema monikensis</name>
    <dbReference type="NCBI Taxonomy" id="170555"/>
    <lineage>
        <taxon>Eukaryota</taxon>
        <taxon>Metazoa</taxon>
        <taxon>Ecdysozoa</taxon>
        <taxon>Arthropoda</taxon>
        <taxon>Hexapoda</taxon>
        <taxon>Insecta</taxon>
        <taxon>Pterygota</taxon>
        <taxon>Neoptera</taxon>
        <taxon>Polyneoptera</taxon>
        <taxon>Phasmatodea</taxon>
        <taxon>Timematodea</taxon>
        <taxon>Timematoidea</taxon>
        <taxon>Timematidae</taxon>
        <taxon>Timema</taxon>
    </lineage>
</organism>
<keyword evidence="1" id="KW-0472">Membrane</keyword>
<feature type="transmembrane region" description="Helical" evidence="1">
    <location>
        <begin position="374"/>
        <end position="396"/>
    </location>
</feature>
<evidence type="ECO:0000313" key="2">
    <source>
        <dbReference type="EMBL" id="CAD7429778.1"/>
    </source>
</evidence>
<sequence>MVCGAGQAVERVGGAASASVEERYKGLLNSEEQHIYYLENMVCGAGQAVERVGGAASASAEERYKGRLNSEEQHIYYLENMVCGAGQAVERVGGAASASAEERYKGRLNSEEQHIYYLEKGLKCCESFELMIDRRCLHQNDSDIEPWTPMFTSETGHDNVQVPAFKFVIGIPECGSRQQWPIYHYPGSQDRLSLLPSGRLRHYISHHENDDVGGTLPVEGKEKHRRYYYEYELGTYCLDKVCSHMCNQTKVVQDKKMEAQYAVVCAPAVATNWNNTDYLIRRLVDPVLHDTVKYVSLLAAFFWLNSMGYYIWKTFRSRNVFLRVTDGRKYCYYSLYAWGSTLTMTLVALFAHFFLDTGNPMSQPSSIKQDNVGWLGIAMFFTPVGFTILVNIFFYLTTGQIINRMSTYGRIHHKMKYNFDMFVKLFLVMSLSWLFLLLSWLKFDALVYCHIGANALQAPLILYICVLGQKRVRILLRKTCCYEGCPCTCCRPGPPQEGMDWGEEMMTMNTAHY</sequence>
<evidence type="ECO:0000256" key="1">
    <source>
        <dbReference type="SAM" id="Phobius"/>
    </source>
</evidence>
<reference evidence="2" key="1">
    <citation type="submission" date="2020-11" db="EMBL/GenBank/DDBJ databases">
        <authorList>
            <person name="Tran Van P."/>
        </authorList>
    </citation>
    <scope>NUCLEOTIDE SEQUENCE</scope>
</reference>
<keyword evidence="1" id="KW-0812">Transmembrane</keyword>
<dbReference type="AlphaFoldDB" id="A0A7R9HPI8"/>
<dbReference type="PANTHER" id="PTHR46953:SF2">
    <property type="entry name" value="G-PROTEIN COUPLED RECEPTOR MTH-LIKE 5-RELATED"/>
    <property type="match status" value="1"/>
</dbReference>
<accession>A0A7R9HPI8</accession>
<keyword evidence="1" id="KW-1133">Transmembrane helix</keyword>
<dbReference type="Gene3D" id="1.20.1070.10">
    <property type="entry name" value="Rhodopsin 7-helix transmembrane proteins"/>
    <property type="match status" value="1"/>
</dbReference>
<dbReference type="InterPro" id="IPR052808">
    <property type="entry name" value="GPCR_Mth-like"/>
</dbReference>
<protein>
    <recommendedName>
        <fullName evidence="3">G-protein coupled receptor Mth-like 5</fullName>
    </recommendedName>
</protein>